<keyword evidence="1" id="KW-0472">Membrane</keyword>
<dbReference type="Proteomes" id="UP000784128">
    <property type="component" value="Unassembled WGS sequence"/>
</dbReference>
<feature type="chain" id="PRO_5047016110" evidence="2">
    <location>
        <begin position="24"/>
        <end position="262"/>
    </location>
</feature>
<name>A0ABS5U5G6_9BACT</name>
<proteinExistence type="predicted"/>
<evidence type="ECO:0000256" key="1">
    <source>
        <dbReference type="SAM" id="Phobius"/>
    </source>
</evidence>
<evidence type="ECO:0000313" key="5">
    <source>
        <dbReference type="Proteomes" id="UP000784128"/>
    </source>
</evidence>
<keyword evidence="2" id="KW-0732">Signal</keyword>
<organism evidence="4 5">
    <name type="scientific">Pelotalea chapellei</name>
    <dbReference type="NCBI Taxonomy" id="44671"/>
    <lineage>
        <taxon>Bacteria</taxon>
        <taxon>Pseudomonadati</taxon>
        <taxon>Thermodesulfobacteriota</taxon>
        <taxon>Desulfuromonadia</taxon>
        <taxon>Geobacterales</taxon>
        <taxon>Geobacteraceae</taxon>
        <taxon>Pelotalea</taxon>
    </lineage>
</organism>
<dbReference type="NCBIfam" id="NF033554">
    <property type="entry name" value="floc_PepA"/>
    <property type="match status" value="1"/>
</dbReference>
<gene>
    <name evidence="4" type="primary">pepA</name>
    <name evidence="4" type="ORF">KJB30_03875</name>
</gene>
<sequence length="262" mass="27055">MKKITTFIAAASMTLALSGAAHALTVANNWTLDLSAYGAGTYTNIDYMNIGGQSSVVQHFNSPFTLANGDTFTESGKFFFNSYFDESNTPQNMSLAGKFLYIDIVGLTGSVYNVTGTAFDYKFTPGVGTIKMYLDADTNPGNGATLLASLSLQAPSGGHNNGLPLGGAGINGTSDLTGLFTSIAPGVFSAGGVDFATVPAAFGLANTNNLLRSQTIISADSAQLTFNSGGQFNTAVPEPGTMVLLGAGLFGLAIFSRRKSSK</sequence>
<reference evidence="4 5" key="1">
    <citation type="submission" date="2021-05" db="EMBL/GenBank/DDBJ databases">
        <title>The draft genome of Geobacter chapellei DSM 13688.</title>
        <authorList>
            <person name="Xu Z."/>
            <person name="Masuda Y."/>
            <person name="Itoh H."/>
            <person name="Senoo K."/>
        </authorList>
    </citation>
    <scope>NUCLEOTIDE SEQUENCE [LARGE SCALE GENOMIC DNA]</scope>
    <source>
        <strain evidence="4 5">DSM 13688</strain>
    </source>
</reference>
<dbReference type="EMBL" id="JAHDYS010000003">
    <property type="protein sequence ID" value="MBT1070912.1"/>
    <property type="molecule type" value="Genomic_DNA"/>
</dbReference>
<feature type="domain" description="Ice-binding protein C-terminal" evidence="3">
    <location>
        <begin position="235"/>
        <end position="258"/>
    </location>
</feature>
<accession>A0ABS5U5G6</accession>
<comment type="caution">
    <text evidence="4">The sequence shown here is derived from an EMBL/GenBank/DDBJ whole genome shotgun (WGS) entry which is preliminary data.</text>
</comment>
<feature type="signal peptide" evidence="2">
    <location>
        <begin position="1"/>
        <end position="23"/>
    </location>
</feature>
<dbReference type="Pfam" id="PF07589">
    <property type="entry name" value="PEP-CTERM"/>
    <property type="match status" value="1"/>
</dbReference>
<keyword evidence="1" id="KW-0812">Transmembrane</keyword>
<dbReference type="InterPro" id="IPR013424">
    <property type="entry name" value="Ice-binding_C"/>
</dbReference>
<keyword evidence="1" id="KW-1133">Transmembrane helix</keyword>
<evidence type="ECO:0000313" key="4">
    <source>
        <dbReference type="EMBL" id="MBT1070912.1"/>
    </source>
</evidence>
<evidence type="ECO:0000259" key="3">
    <source>
        <dbReference type="Pfam" id="PF07589"/>
    </source>
</evidence>
<evidence type="ECO:0000256" key="2">
    <source>
        <dbReference type="SAM" id="SignalP"/>
    </source>
</evidence>
<protein>
    <submittedName>
        <fullName evidence="4">Flocculation-associated PEP-CTERM protein PepA</fullName>
    </submittedName>
</protein>
<dbReference type="RefSeq" id="WP_214296628.1">
    <property type="nucleotide sequence ID" value="NZ_JAHDYS010000003.1"/>
</dbReference>
<feature type="transmembrane region" description="Helical" evidence="1">
    <location>
        <begin position="239"/>
        <end position="256"/>
    </location>
</feature>
<dbReference type="NCBIfam" id="TIGR02595">
    <property type="entry name" value="PEP_CTERM"/>
    <property type="match status" value="1"/>
</dbReference>
<keyword evidence="5" id="KW-1185">Reference proteome</keyword>